<reference evidence="4 5" key="1">
    <citation type="submission" date="2019-11" db="EMBL/GenBank/DDBJ databases">
        <title>Novel species isolated from a subtropical stream in China.</title>
        <authorList>
            <person name="Lu H."/>
        </authorList>
    </citation>
    <scope>NUCLEOTIDE SEQUENCE [LARGE SCALE GENOMIC DNA]</scope>
    <source>
        <strain evidence="4 5">FT92W</strain>
    </source>
</reference>
<evidence type="ECO:0000313" key="5">
    <source>
        <dbReference type="Proteomes" id="UP000446768"/>
    </source>
</evidence>
<dbReference type="InterPro" id="IPR027268">
    <property type="entry name" value="Peptidase_M4/M1_CTD_sf"/>
</dbReference>
<evidence type="ECO:0008006" key="6">
    <source>
        <dbReference type="Google" id="ProtNLM"/>
    </source>
</evidence>
<organism evidence="4 5">
    <name type="scientific">Pseudoduganella rivuli</name>
    <dbReference type="NCBI Taxonomy" id="2666085"/>
    <lineage>
        <taxon>Bacteria</taxon>
        <taxon>Pseudomonadati</taxon>
        <taxon>Pseudomonadota</taxon>
        <taxon>Betaproteobacteria</taxon>
        <taxon>Burkholderiales</taxon>
        <taxon>Oxalobacteraceae</taxon>
        <taxon>Telluria group</taxon>
        <taxon>Pseudoduganella</taxon>
    </lineage>
</organism>
<dbReference type="AlphaFoldDB" id="A0A7X2IN39"/>
<feature type="chain" id="PRO_5031144871" description="Peptidase M61 catalytic domain-containing protein" evidence="1">
    <location>
        <begin position="27"/>
        <end position="496"/>
    </location>
</feature>
<dbReference type="SUPFAM" id="SSF55486">
    <property type="entry name" value="Metalloproteases ('zincins'), catalytic domain"/>
    <property type="match status" value="1"/>
</dbReference>
<feature type="signal peptide" evidence="1">
    <location>
        <begin position="1"/>
        <end position="26"/>
    </location>
</feature>
<dbReference type="InterPro" id="IPR040756">
    <property type="entry name" value="Peptidase_M61_N"/>
</dbReference>
<dbReference type="Proteomes" id="UP000446768">
    <property type="component" value="Unassembled WGS sequence"/>
</dbReference>
<evidence type="ECO:0000259" key="3">
    <source>
        <dbReference type="Pfam" id="PF17899"/>
    </source>
</evidence>
<keyword evidence="1" id="KW-0732">Signal</keyword>
<accession>A0A7X2IN39</accession>
<gene>
    <name evidence="4" type="ORF">GJ700_14225</name>
</gene>
<evidence type="ECO:0000256" key="1">
    <source>
        <dbReference type="SAM" id="SignalP"/>
    </source>
</evidence>
<feature type="domain" description="Peptidase M61 catalytic" evidence="2">
    <location>
        <begin position="289"/>
        <end position="364"/>
    </location>
</feature>
<dbReference type="InterPro" id="IPR007963">
    <property type="entry name" value="Peptidase_M61_catalytic"/>
</dbReference>
<dbReference type="EMBL" id="WKJJ01000008">
    <property type="protein sequence ID" value="MRV72864.1"/>
    <property type="molecule type" value="Genomic_DNA"/>
</dbReference>
<proteinExistence type="predicted"/>
<protein>
    <recommendedName>
        <fullName evidence="6">Peptidase M61 catalytic domain-containing protein</fullName>
    </recommendedName>
</protein>
<dbReference type="Gene3D" id="1.10.390.10">
    <property type="entry name" value="Neutral Protease Domain 2"/>
    <property type="match status" value="1"/>
</dbReference>
<dbReference type="Pfam" id="PF05299">
    <property type="entry name" value="Peptidase_M61"/>
    <property type="match status" value="1"/>
</dbReference>
<evidence type="ECO:0000259" key="2">
    <source>
        <dbReference type="Pfam" id="PF05299"/>
    </source>
</evidence>
<feature type="domain" description="Peptidase M61 N-terminal" evidence="3">
    <location>
        <begin position="33"/>
        <end position="193"/>
    </location>
</feature>
<comment type="caution">
    <text evidence="4">The sequence shown here is derived from an EMBL/GenBank/DDBJ whole genome shotgun (WGS) entry which is preliminary data.</text>
</comment>
<name>A0A7X2IN39_9BURK</name>
<sequence length="496" mass="55442">MGDKMKKTLLAAVLGCALGLAHSAFAWDQQPNHYKVRIDADAQRAHVEADVWIEGQELAMFNAFPIPGLKNGQATFIDKLDVRSMDGKPIAVTDKGEGEYTLQGDRRVRLSYDVRLEHDKYDWPGGQEEVLYHTDEGVMAIGYYLFLVPGEKMPGQTRVEFDLPKGWTARTPWKQAGAPNVFTADTRRELVNNALFLGTAQQEQFTSGGMRISLVLGKRHWPQRAMMRELIERQLASYVALFGRPPLAERYLIVANPGATGDGGAFAGSFSQFLKGDINAMTRPFWGRVMAHELLHFWNGHSLVPAQPSEEWFKEGVTDYLTVTTMARNGMFDQAHVTRFLENLGRGQSVARQGQGLKSTVQEAVKDKHNAWLLVYGGGSIAGLAMDVELRRATGNKVGLPDVMKALYAEFAQPGKTYTHADIVRVAKQVGGVDLGPLLQRIVATTEPYDLKPVMEELGFDYEHFLFMLEHDITPRADATAAQRQRFRDIFGFDYK</sequence>
<keyword evidence="5" id="KW-1185">Reference proteome</keyword>
<evidence type="ECO:0000313" key="4">
    <source>
        <dbReference type="EMBL" id="MRV72864.1"/>
    </source>
</evidence>
<dbReference type="Pfam" id="PF17899">
    <property type="entry name" value="Peptidase_M61_N"/>
    <property type="match status" value="1"/>
</dbReference>